<accession>A0ABX4I0M0</accession>
<evidence type="ECO:0000313" key="3">
    <source>
        <dbReference type="Proteomes" id="UP000218427"/>
    </source>
</evidence>
<comment type="caution">
    <text evidence="2">The sequence shown here is derived from an EMBL/GenBank/DDBJ whole genome shotgun (WGS) entry which is preliminary data.</text>
</comment>
<dbReference type="NCBIfam" id="TIGR02584">
    <property type="entry name" value="cas_NE0113"/>
    <property type="match status" value="1"/>
</dbReference>
<dbReference type="InterPro" id="IPR013413">
    <property type="entry name" value="CRISPR-assoc_prot_NE0113"/>
</dbReference>
<dbReference type="Pfam" id="PF09623">
    <property type="entry name" value="Cas_NE0113"/>
    <property type="match status" value="1"/>
</dbReference>
<proteinExistence type="predicted"/>
<sequence length="362" mass="40901">MQPKRYLVALSGMSPQVVTETLYGLLQREGEAFLPTEIHILTTAKGAERVHRALLDPILGHFHHFCRDYDLEDRLALAPQHIHVAQAEDGRPLSDIFSQHDNTAMADFICETVRRLSEDADIQLHASLAGGRKTMGFFLGYAMSLFGRPGDELSHVLVSEGFESRPDFFYPRPSDRLCGESTVEVMLADIPFVPMREELPKNFLTHKRSYSEAVQIIRAAEQPADLKVDMAGKRVRASGIDISMSNSLLAFYAWMVDRAKSAQGGLAYPFEHEPNRVYGLEFTRFYEAVSGGEMRVNDRTARDEVEGMDRRNFEVRLSRVNTALRNALGNRLAEKYTLKYIDTERGVKQYGVALAPEEIEIK</sequence>
<gene>
    <name evidence="2" type="ORF">AWR36_006185</name>
</gene>
<name>A0ABX4I0M0_9GAMM</name>
<feature type="domain" description="CRISPR system ring nuclease SSO2081-like" evidence="1">
    <location>
        <begin position="14"/>
        <end position="209"/>
    </location>
</feature>
<evidence type="ECO:0000259" key="1">
    <source>
        <dbReference type="Pfam" id="PF09623"/>
    </source>
</evidence>
<dbReference type="EMBL" id="LRFG02000002">
    <property type="protein sequence ID" value="PCO05603.1"/>
    <property type="molecule type" value="Genomic_DNA"/>
</dbReference>
<evidence type="ECO:0000313" key="2">
    <source>
        <dbReference type="EMBL" id="PCO05603.1"/>
    </source>
</evidence>
<dbReference type="CDD" id="cd09741">
    <property type="entry name" value="Csx1_III-U"/>
    <property type="match status" value="1"/>
</dbReference>
<dbReference type="RefSeq" id="WP_067082632.1">
    <property type="nucleotide sequence ID" value="NZ_LRFG02000002.1"/>
</dbReference>
<organism evidence="2 3">
    <name type="scientific">Microbulbifer flavimaris</name>
    <dbReference type="NCBI Taxonomy" id="1781068"/>
    <lineage>
        <taxon>Bacteria</taxon>
        <taxon>Pseudomonadati</taxon>
        <taxon>Pseudomonadota</taxon>
        <taxon>Gammaproteobacteria</taxon>
        <taxon>Cellvibrionales</taxon>
        <taxon>Microbulbiferaceae</taxon>
        <taxon>Microbulbifer</taxon>
    </lineage>
</organism>
<reference evidence="2" key="1">
    <citation type="submission" date="2017-08" db="EMBL/GenBank/DDBJ databases">
        <title>Microbulbifer marisrubri sp. nov., a halophilic alphaproteobacterium isolated from marine sediment of the Yellow Sea, China.</title>
        <authorList>
            <person name="Zhang G."/>
            <person name="Xiong Q."/>
        </authorList>
    </citation>
    <scope>NUCLEOTIDE SEQUENCE [LARGE SCALE GENOMIC DNA]</scope>
    <source>
        <strain evidence="2">WRN-8</strain>
    </source>
</reference>
<protein>
    <submittedName>
        <fullName evidence="2">TIGR02584 family CRISPR-associated protein</fullName>
    </submittedName>
</protein>
<dbReference type="InterPro" id="IPR019092">
    <property type="entry name" value="SSO2081-like_dom"/>
</dbReference>
<dbReference type="Proteomes" id="UP000218427">
    <property type="component" value="Unassembled WGS sequence"/>
</dbReference>
<keyword evidence="3" id="KW-1185">Reference proteome</keyword>